<dbReference type="Gene3D" id="1.10.287.630">
    <property type="entry name" value="Helix hairpin bin"/>
    <property type="match status" value="1"/>
</dbReference>
<dbReference type="InterPro" id="IPR013099">
    <property type="entry name" value="K_chnl_dom"/>
</dbReference>
<dbReference type="Pfam" id="PF00027">
    <property type="entry name" value="cNMP_binding"/>
    <property type="match status" value="1"/>
</dbReference>
<dbReference type="Gene3D" id="2.60.120.10">
    <property type="entry name" value="Jelly Rolls"/>
    <property type="match status" value="1"/>
</dbReference>
<dbReference type="OrthoDB" id="292483at2759"/>
<dbReference type="Gene3D" id="1.10.287.70">
    <property type="match status" value="1"/>
</dbReference>
<dbReference type="InterPro" id="IPR014710">
    <property type="entry name" value="RmlC-like_jellyroll"/>
</dbReference>
<comment type="caution">
    <text evidence="3">The sequence shown here is derived from an EMBL/GenBank/DDBJ whole genome shotgun (WGS) entry which is preliminary data.</text>
</comment>
<keyword evidence="1" id="KW-1133">Transmembrane helix</keyword>
<feature type="transmembrane region" description="Helical" evidence="1">
    <location>
        <begin position="58"/>
        <end position="79"/>
    </location>
</feature>
<dbReference type="InParanoid" id="A0A0V0R096"/>
<keyword evidence="4" id="KW-1185">Reference proteome</keyword>
<dbReference type="PROSITE" id="PS50042">
    <property type="entry name" value="CNMP_BINDING_3"/>
    <property type="match status" value="1"/>
</dbReference>
<dbReference type="EMBL" id="LDAU01000078">
    <property type="protein sequence ID" value="KRX07934.1"/>
    <property type="molecule type" value="Genomic_DNA"/>
</dbReference>
<dbReference type="InterPro" id="IPR051413">
    <property type="entry name" value="K/Na_HCN_channel"/>
</dbReference>
<feature type="transmembrane region" description="Helical" evidence="1">
    <location>
        <begin position="35"/>
        <end position="52"/>
    </location>
</feature>
<dbReference type="OMA" id="FMISEDM"/>
<dbReference type="CDD" id="cd00038">
    <property type="entry name" value="CAP_ED"/>
    <property type="match status" value="1"/>
</dbReference>
<dbReference type="Pfam" id="PF07885">
    <property type="entry name" value="Ion_trans_2"/>
    <property type="match status" value="1"/>
</dbReference>
<proteinExistence type="predicted"/>
<sequence length="631" mass="75238">MVYLSQYHDKNGLSDWSVKVPFDDNLSHKVSGIELYMYAFYFATVTMCSVGYGDITPVNNLEICICTIFMLIICFRFAYFVSKMGQILKYIEKENNKKNEVIQQVNIFFRRNKISPELQYSIREYIDYYFKNNLDDQSSMENKILGILSEPLQEKLQNERFKIVLQPNNIFSQNFSKTVINQMIPLIQKVRCNPQQIIYQAKENINYIYFISQGEIEIFLSQKNHKHKIRNTKQEYTVTELKEGMHFGTLEFFGNYSTQFGAKSKNFTTLFRIDKRQFIQLIKDYPEEYEKFCTVRDNLVFCGNQKQINYKCLSCSNTSHITSECPYLTYYINKIKLYYKANNPPDQERKKKERKGNKFKSLLNFNYLVDRNTDFILNYSAIFEEYSWIVDEDDYGSSYYGDEDEDDFAIQFQNQLEINLNKKNNNQFQKNNRHFSSQSFIPEDENDDIDQAQSDSFKINGSQRNLIKVSKVEKSLDAETSKFSRKIDQKLNTINSVNETIQEQSETSKFKSNFSNANQKYKSLKKFLNKKKSATKQDVKRNVKEHIKGDFDRLKEFMHYFPRYNFSRVYRKYKIYQDKKIKKLKEILSPLLYNKRRKDNVSKYSQFKRKSVQLFPLQSPLQKARKSQQKQ</sequence>
<dbReference type="SMART" id="SM00100">
    <property type="entry name" value="cNMP"/>
    <property type="match status" value="1"/>
</dbReference>
<protein>
    <submittedName>
        <fullName evidence="3">Cyclic nucleotide-binding protein</fullName>
    </submittedName>
</protein>
<keyword evidence="1" id="KW-0472">Membrane</keyword>
<reference evidence="3 4" key="1">
    <citation type="journal article" date="2015" name="Sci. Rep.">
        <title>Genome of the facultative scuticociliatosis pathogen Pseudocohnilembus persalinus provides insight into its virulence through horizontal gene transfer.</title>
        <authorList>
            <person name="Xiong J."/>
            <person name="Wang G."/>
            <person name="Cheng J."/>
            <person name="Tian M."/>
            <person name="Pan X."/>
            <person name="Warren A."/>
            <person name="Jiang C."/>
            <person name="Yuan D."/>
            <person name="Miao W."/>
        </authorList>
    </citation>
    <scope>NUCLEOTIDE SEQUENCE [LARGE SCALE GENOMIC DNA]</scope>
    <source>
        <strain evidence="3">36N120E</strain>
    </source>
</reference>
<dbReference type="PANTHER" id="PTHR45689">
    <property type="entry name" value="I[[H]] CHANNEL, ISOFORM E"/>
    <property type="match status" value="1"/>
</dbReference>
<dbReference type="GO" id="GO:0035725">
    <property type="term" value="P:sodium ion transmembrane transport"/>
    <property type="evidence" value="ECO:0007669"/>
    <property type="project" value="TreeGrafter"/>
</dbReference>
<name>A0A0V0R096_PSEPJ</name>
<dbReference type="GO" id="GO:0003254">
    <property type="term" value="P:regulation of membrane depolarization"/>
    <property type="evidence" value="ECO:0007669"/>
    <property type="project" value="TreeGrafter"/>
</dbReference>
<accession>A0A0V0R096</accession>
<dbReference type="SUPFAM" id="SSF51206">
    <property type="entry name" value="cAMP-binding domain-like"/>
    <property type="match status" value="1"/>
</dbReference>
<evidence type="ECO:0000259" key="2">
    <source>
        <dbReference type="PROSITE" id="PS50042"/>
    </source>
</evidence>
<dbReference type="InterPro" id="IPR000595">
    <property type="entry name" value="cNMP-bd_dom"/>
</dbReference>
<evidence type="ECO:0000256" key="1">
    <source>
        <dbReference type="SAM" id="Phobius"/>
    </source>
</evidence>
<evidence type="ECO:0000313" key="4">
    <source>
        <dbReference type="Proteomes" id="UP000054937"/>
    </source>
</evidence>
<dbReference type="InterPro" id="IPR018490">
    <property type="entry name" value="cNMP-bd_dom_sf"/>
</dbReference>
<dbReference type="PANTHER" id="PTHR45689:SF5">
    <property type="entry name" value="I[[H]] CHANNEL, ISOFORM E"/>
    <property type="match status" value="1"/>
</dbReference>
<gene>
    <name evidence="3" type="ORF">PPERSA_10322</name>
</gene>
<dbReference type="SUPFAM" id="SSF81324">
    <property type="entry name" value="Voltage-gated potassium channels"/>
    <property type="match status" value="1"/>
</dbReference>
<keyword evidence="1" id="KW-0812">Transmembrane</keyword>
<dbReference type="GO" id="GO:0005249">
    <property type="term" value="F:voltage-gated potassium channel activity"/>
    <property type="evidence" value="ECO:0007669"/>
    <property type="project" value="TreeGrafter"/>
</dbReference>
<dbReference type="Proteomes" id="UP000054937">
    <property type="component" value="Unassembled WGS sequence"/>
</dbReference>
<evidence type="ECO:0000313" key="3">
    <source>
        <dbReference type="EMBL" id="KRX07934.1"/>
    </source>
</evidence>
<organism evidence="3 4">
    <name type="scientific">Pseudocohnilembus persalinus</name>
    <name type="common">Ciliate</name>
    <dbReference type="NCBI Taxonomy" id="266149"/>
    <lineage>
        <taxon>Eukaryota</taxon>
        <taxon>Sar</taxon>
        <taxon>Alveolata</taxon>
        <taxon>Ciliophora</taxon>
        <taxon>Intramacronucleata</taxon>
        <taxon>Oligohymenophorea</taxon>
        <taxon>Scuticociliatia</taxon>
        <taxon>Philasterida</taxon>
        <taxon>Pseudocohnilembidae</taxon>
        <taxon>Pseudocohnilembus</taxon>
    </lineage>
</organism>
<dbReference type="AlphaFoldDB" id="A0A0V0R096"/>
<dbReference type="GO" id="GO:0098855">
    <property type="term" value="C:HCN channel complex"/>
    <property type="evidence" value="ECO:0007669"/>
    <property type="project" value="TreeGrafter"/>
</dbReference>
<feature type="domain" description="Cyclic nucleotide-binding" evidence="2">
    <location>
        <begin position="171"/>
        <end position="282"/>
    </location>
</feature>